<protein>
    <recommendedName>
        <fullName evidence="7">Radical SAM core domain-containing protein</fullName>
    </recommendedName>
</protein>
<comment type="cofactor">
    <cofactor evidence="1">
        <name>[4Fe-4S] cluster</name>
        <dbReference type="ChEBI" id="CHEBI:49883"/>
    </cofactor>
</comment>
<gene>
    <name evidence="8" type="ORF">S03H2_45226</name>
</gene>
<keyword evidence="4" id="KW-0479">Metal-binding</keyword>
<dbReference type="GO" id="GO:0051539">
    <property type="term" value="F:4 iron, 4 sulfur cluster binding"/>
    <property type="evidence" value="ECO:0007669"/>
    <property type="project" value="UniProtKB-KW"/>
</dbReference>
<dbReference type="AlphaFoldDB" id="X1HGI6"/>
<evidence type="ECO:0000256" key="5">
    <source>
        <dbReference type="ARBA" id="ARBA00023004"/>
    </source>
</evidence>
<keyword evidence="5" id="KW-0408">Iron</keyword>
<name>X1HGI6_9ZZZZ</name>
<dbReference type="SUPFAM" id="SSF102114">
    <property type="entry name" value="Radical SAM enzymes"/>
    <property type="match status" value="1"/>
</dbReference>
<dbReference type="PANTHER" id="PTHR43787:SF11">
    <property type="entry name" value="UPF0026 PROTEIN SLR1464"/>
    <property type="match status" value="1"/>
</dbReference>
<keyword evidence="6" id="KW-0411">Iron-sulfur</keyword>
<dbReference type="CDD" id="cd01335">
    <property type="entry name" value="Radical_SAM"/>
    <property type="match status" value="1"/>
</dbReference>
<dbReference type="InterPro" id="IPR006638">
    <property type="entry name" value="Elp3/MiaA/NifB-like_rSAM"/>
</dbReference>
<sequence length="233" mass="26576">MLTFGPIPSRRLGRSLGINNIPPKICTYSCVYCQIGKTSNIKILPQIFYSPSQIFKEVQNKVEKSKEKGESIDYLTFVPDGEPTLDINLGKEIKLIKSLRIKIAVITNASLMDQEQVRENLKEADLVSLKLDSVEEEIWRKVNHPHRSLCLKTILEGILEFSRTFKGKMITETMLIKNINDDSQHLKKVADFLGKLKPSRSFLSLPIRPPADSWVQSPSEEVVNQSYNLFKEK</sequence>
<dbReference type="SFLD" id="SFLDS00029">
    <property type="entry name" value="Radical_SAM"/>
    <property type="match status" value="1"/>
</dbReference>
<evidence type="ECO:0000256" key="1">
    <source>
        <dbReference type="ARBA" id="ARBA00001966"/>
    </source>
</evidence>
<dbReference type="InterPro" id="IPR007197">
    <property type="entry name" value="rSAM"/>
</dbReference>
<evidence type="ECO:0000313" key="8">
    <source>
        <dbReference type="EMBL" id="GAH69306.1"/>
    </source>
</evidence>
<feature type="non-terminal residue" evidence="8">
    <location>
        <position position="233"/>
    </location>
</feature>
<dbReference type="GO" id="GO:0003824">
    <property type="term" value="F:catalytic activity"/>
    <property type="evidence" value="ECO:0007669"/>
    <property type="project" value="InterPro"/>
</dbReference>
<keyword evidence="2" id="KW-0004">4Fe-4S</keyword>
<organism evidence="8">
    <name type="scientific">marine sediment metagenome</name>
    <dbReference type="NCBI Taxonomy" id="412755"/>
    <lineage>
        <taxon>unclassified sequences</taxon>
        <taxon>metagenomes</taxon>
        <taxon>ecological metagenomes</taxon>
    </lineage>
</organism>
<dbReference type="PROSITE" id="PS51918">
    <property type="entry name" value="RADICAL_SAM"/>
    <property type="match status" value="1"/>
</dbReference>
<dbReference type="InterPro" id="IPR040084">
    <property type="entry name" value="GTPase_Obg"/>
</dbReference>
<dbReference type="GO" id="GO:0046872">
    <property type="term" value="F:metal ion binding"/>
    <property type="evidence" value="ECO:0007669"/>
    <property type="project" value="UniProtKB-KW"/>
</dbReference>
<evidence type="ECO:0000256" key="4">
    <source>
        <dbReference type="ARBA" id="ARBA00022723"/>
    </source>
</evidence>
<dbReference type="SFLD" id="SFLDG01083">
    <property type="entry name" value="Uncharacterised_Radical_SAM_Su"/>
    <property type="match status" value="1"/>
</dbReference>
<evidence type="ECO:0000256" key="3">
    <source>
        <dbReference type="ARBA" id="ARBA00022691"/>
    </source>
</evidence>
<keyword evidence="3" id="KW-0949">S-adenosyl-L-methionine</keyword>
<reference evidence="8" key="1">
    <citation type="journal article" date="2014" name="Front. Microbiol.">
        <title>High frequency of phylogenetically diverse reductive dehalogenase-homologous genes in deep subseafloor sedimentary metagenomes.</title>
        <authorList>
            <person name="Kawai M."/>
            <person name="Futagami T."/>
            <person name="Toyoda A."/>
            <person name="Takaki Y."/>
            <person name="Nishi S."/>
            <person name="Hori S."/>
            <person name="Arai W."/>
            <person name="Tsubouchi T."/>
            <person name="Morono Y."/>
            <person name="Uchiyama I."/>
            <person name="Ito T."/>
            <person name="Fujiyama A."/>
            <person name="Inagaki F."/>
            <person name="Takami H."/>
        </authorList>
    </citation>
    <scope>NUCLEOTIDE SEQUENCE</scope>
    <source>
        <strain evidence="8">Expedition CK06-06</strain>
    </source>
</reference>
<evidence type="ECO:0000256" key="2">
    <source>
        <dbReference type="ARBA" id="ARBA00022485"/>
    </source>
</evidence>
<dbReference type="Gene3D" id="3.20.20.70">
    <property type="entry name" value="Aldolase class I"/>
    <property type="match status" value="1"/>
</dbReference>
<dbReference type="EMBL" id="BARU01028324">
    <property type="protein sequence ID" value="GAH69306.1"/>
    <property type="molecule type" value="Genomic_DNA"/>
</dbReference>
<proteinExistence type="predicted"/>
<comment type="caution">
    <text evidence="8">The sequence shown here is derived from an EMBL/GenBank/DDBJ whole genome shotgun (WGS) entry which is preliminary data.</text>
</comment>
<feature type="domain" description="Radical SAM core" evidence="7">
    <location>
        <begin position="8"/>
        <end position="233"/>
    </location>
</feature>
<evidence type="ECO:0000259" key="7">
    <source>
        <dbReference type="PROSITE" id="PS51918"/>
    </source>
</evidence>
<dbReference type="InterPro" id="IPR058240">
    <property type="entry name" value="rSAM_sf"/>
</dbReference>
<accession>X1HGI6</accession>
<dbReference type="SMART" id="SM00729">
    <property type="entry name" value="Elp3"/>
    <property type="match status" value="1"/>
</dbReference>
<dbReference type="Pfam" id="PF04055">
    <property type="entry name" value="Radical_SAM"/>
    <property type="match status" value="1"/>
</dbReference>
<evidence type="ECO:0000256" key="6">
    <source>
        <dbReference type="ARBA" id="ARBA00023014"/>
    </source>
</evidence>
<dbReference type="InterPro" id="IPR013785">
    <property type="entry name" value="Aldolase_TIM"/>
</dbReference>
<dbReference type="PANTHER" id="PTHR43787">
    <property type="entry name" value="FEMO COFACTOR BIOSYNTHESIS PROTEIN NIFB-RELATED"/>
    <property type="match status" value="1"/>
</dbReference>